<comment type="caution">
    <text evidence="5">The sequence shown here is derived from an EMBL/GenBank/DDBJ whole genome shotgun (WGS) entry which is preliminary data.</text>
</comment>
<keyword evidence="5" id="KW-0067">ATP-binding</keyword>
<feature type="domain" description="Helicase ATP-binding" evidence="2">
    <location>
        <begin position="494"/>
        <end position="656"/>
    </location>
</feature>
<dbReference type="GO" id="GO:0004386">
    <property type="term" value="F:helicase activity"/>
    <property type="evidence" value="ECO:0007669"/>
    <property type="project" value="UniProtKB-KW"/>
</dbReference>
<evidence type="ECO:0000313" key="7">
    <source>
        <dbReference type="Proteomes" id="UP000570010"/>
    </source>
</evidence>
<dbReference type="GO" id="GO:0016787">
    <property type="term" value="F:hydrolase activity"/>
    <property type="evidence" value="ECO:0007669"/>
    <property type="project" value="UniProtKB-KW"/>
</dbReference>
<feature type="domain" description="Helicase C-terminal" evidence="3">
    <location>
        <begin position="784"/>
        <end position="938"/>
    </location>
</feature>
<dbReference type="InterPro" id="IPR000330">
    <property type="entry name" value="SNF2_N"/>
</dbReference>
<reference evidence="5 6" key="1">
    <citation type="submission" date="2020-02" db="EMBL/GenBank/DDBJ databases">
        <title>Bacillus aquiflavi sp. nov., isolated from yellow water of strong flavor Chinese baijiu in Yibin region of China.</title>
        <authorList>
            <person name="Xie J."/>
        </authorList>
    </citation>
    <scope>NUCLEOTIDE SEQUENCE [LARGE SCALE GENOMIC DNA]</scope>
    <source>
        <strain evidence="5 6">3H-10</strain>
    </source>
</reference>
<dbReference type="PROSITE" id="PS51192">
    <property type="entry name" value="HELICASE_ATP_BIND_1"/>
    <property type="match status" value="1"/>
</dbReference>
<sequence>MIKGNKFKIVLCNLDESFYFVTLINEHNQIIDPHIWKNWLFSKHHETYYGTMIDVKHFKKMIGVKIDGWQLISLLAQEQFNPFVNWDWCELSQLCLAVAPVIYEAIINKYWLPDFSDLENSKFRWSLPESVKQEFDPSFWTETITYDLILEIDKQPILIKTFVKQLFNDALNSYIRKDNNLTSNLSQKLLILKKSKVPFHDLAAFFDKDSWLEWAGLKEDKLPFSIGLRLEEPEEDGGDWYLEPFLRGKENEGELFELNSNKSLPNNWRPFLKLVDQKFEQIAQLVPFLKNDGRLTNRLTENEAWIFLTTMSELLLTLGIEILLPSWWQAIKDSQLKAKIRIKGSGSSHSPSYVGMQALLNFDWRFSMNGVDLSEEEFQQLVEEKRKLVFIKGRWMSLDPKMVYHIQDLLKRAKKEGLHVRDLLQQELIYSDEKDRIEHESDHSFKHIQFELSQQWKVMIKHLTELNNIPDFPVPSGFNGKLRPYQKQGMNWLLFLRQHGFGACLADDMGLGKTIQLISYLLSLKEQGHTNPALIVCPTSVLGNWQKEMERFAPTLNIYLHYGKKRLKERTFIEKVDHYDVVLTSYSLVSIDLELLKRIHWNTVAIDEAQNIKNSETKQSRAVRSLSSQHQIALTGTPMENRLSELWSIFDFINRGYLGSLRHFQKEFVFPIEKDNDTNKIQRLQALIKPFLLRRTKKDEDISLNLPNKQEQKEYCPLTSEQASLYEQLVADTFGKLEQLSAFERKGLVLQMINKLKQLCNHPSLYLKEKLPQSIVKRSIKLQKLVELVGAVLEQKESCLIFTQYIKMGELIQTALKETYHLDVPFLNGAVLKSQRDEMIRQFQSNKFPILLLSLKAGGTGLNLTVANHVFHFDRWWNPAVENQATDRAYRIGQKRFVHVHKFISTGTLEEKIDEMIERKQALNNEIIQSDNWITELSTTELKKLVFLS</sequence>
<name>A0A6B3VS14_9BACI</name>
<proteinExistence type="predicted"/>
<evidence type="ECO:0000313" key="5">
    <source>
        <dbReference type="EMBL" id="NEY81040.1"/>
    </source>
</evidence>
<dbReference type="GO" id="GO:0005524">
    <property type="term" value="F:ATP binding"/>
    <property type="evidence" value="ECO:0007669"/>
    <property type="project" value="InterPro"/>
</dbReference>
<dbReference type="CDD" id="cd18012">
    <property type="entry name" value="DEXQc_arch_SWI2_SNF2"/>
    <property type="match status" value="1"/>
</dbReference>
<dbReference type="AlphaFoldDB" id="A0A6B3VS14"/>
<evidence type="ECO:0000313" key="6">
    <source>
        <dbReference type="Proteomes" id="UP000472971"/>
    </source>
</evidence>
<dbReference type="InterPro" id="IPR014001">
    <property type="entry name" value="Helicase_ATP-bd"/>
</dbReference>
<evidence type="ECO:0000259" key="3">
    <source>
        <dbReference type="PROSITE" id="PS51194"/>
    </source>
</evidence>
<dbReference type="Gene3D" id="3.40.50.10810">
    <property type="entry name" value="Tandem AAA-ATPase domain"/>
    <property type="match status" value="1"/>
</dbReference>
<dbReference type="Pfam" id="PF00271">
    <property type="entry name" value="Helicase_C"/>
    <property type="match status" value="1"/>
</dbReference>
<dbReference type="Pfam" id="PF00176">
    <property type="entry name" value="SNF2-rel_dom"/>
    <property type="match status" value="1"/>
</dbReference>
<dbReference type="EMBL" id="JAAIWN010000009">
    <property type="protein sequence ID" value="NEY81040.1"/>
    <property type="molecule type" value="Genomic_DNA"/>
</dbReference>
<accession>A0A6B3VS14</accession>
<dbReference type="SUPFAM" id="SSF52540">
    <property type="entry name" value="P-loop containing nucleoside triphosphate hydrolases"/>
    <property type="match status" value="2"/>
</dbReference>
<dbReference type="SMART" id="SM00487">
    <property type="entry name" value="DEXDc"/>
    <property type="match status" value="1"/>
</dbReference>
<dbReference type="Proteomes" id="UP000472971">
    <property type="component" value="Unassembled WGS sequence"/>
</dbReference>
<dbReference type="InterPro" id="IPR049730">
    <property type="entry name" value="SNF2/RAD54-like_C"/>
</dbReference>
<dbReference type="EMBL" id="JACEIO010000009">
    <property type="protein sequence ID" value="MBA4536672.1"/>
    <property type="molecule type" value="Genomic_DNA"/>
</dbReference>
<dbReference type="InterPro" id="IPR038718">
    <property type="entry name" value="SNF2-like_sf"/>
</dbReference>
<evidence type="ECO:0000313" key="4">
    <source>
        <dbReference type="EMBL" id="MBA4536672.1"/>
    </source>
</evidence>
<protein>
    <submittedName>
        <fullName evidence="5">DEAD/DEAH box helicase</fullName>
    </submittedName>
</protein>
<dbReference type="SMART" id="SM00490">
    <property type="entry name" value="HELICc"/>
    <property type="match status" value="1"/>
</dbReference>
<keyword evidence="5" id="KW-0547">Nucleotide-binding</keyword>
<keyword evidence="6" id="KW-1185">Reference proteome</keyword>
<dbReference type="InterPro" id="IPR027417">
    <property type="entry name" value="P-loop_NTPase"/>
</dbReference>
<dbReference type="InterPro" id="IPR001650">
    <property type="entry name" value="Helicase_C-like"/>
</dbReference>
<evidence type="ECO:0000259" key="2">
    <source>
        <dbReference type="PROSITE" id="PS51192"/>
    </source>
</evidence>
<dbReference type="CDD" id="cd18793">
    <property type="entry name" value="SF2_C_SNF"/>
    <property type="match status" value="1"/>
</dbReference>
<dbReference type="RefSeq" id="WP_163241042.1">
    <property type="nucleotide sequence ID" value="NZ_CP082780.1"/>
</dbReference>
<evidence type="ECO:0000256" key="1">
    <source>
        <dbReference type="ARBA" id="ARBA00022801"/>
    </source>
</evidence>
<gene>
    <name evidence="5" type="ORF">G4D64_05780</name>
    <name evidence="4" type="ORF">H1Z61_05815</name>
</gene>
<dbReference type="Pfam" id="PF12419">
    <property type="entry name" value="DUF3670"/>
    <property type="match status" value="1"/>
</dbReference>
<dbReference type="InterPro" id="IPR022138">
    <property type="entry name" value="DUF3670"/>
</dbReference>
<organism evidence="5 6">
    <name type="scientific">Bacillus aquiflavi</name>
    <dbReference type="NCBI Taxonomy" id="2672567"/>
    <lineage>
        <taxon>Bacteria</taxon>
        <taxon>Bacillati</taxon>
        <taxon>Bacillota</taxon>
        <taxon>Bacilli</taxon>
        <taxon>Bacillales</taxon>
        <taxon>Bacillaceae</taxon>
        <taxon>Bacillus</taxon>
    </lineage>
</organism>
<reference evidence="4 7" key="2">
    <citation type="submission" date="2020-07" db="EMBL/GenBank/DDBJ databases">
        <authorList>
            <person name="Feng H."/>
        </authorList>
    </citation>
    <scope>NUCLEOTIDE SEQUENCE [LARGE SCALE GENOMIC DNA]</scope>
    <source>
        <strain evidence="7">s-12</strain>
        <strain evidence="4">S-12</strain>
    </source>
</reference>
<keyword evidence="1" id="KW-0378">Hydrolase</keyword>
<dbReference type="PANTHER" id="PTHR10799">
    <property type="entry name" value="SNF2/RAD54 HELICASE FAMILY"/>
    <property type="match status" value="1"/>
</dbReference>
<dbReference type="Proteomes" id="UP000570010">
    <property type="component" value="Unassembled WGS sequence"/>
</dbReference>
<dbReference type="FunFam" id="3.40.50.300:FF:000533">
    <property type="entry name" value="Helicase, Snf2 family"/>
    <property type="match status" value="1"/>
</dbReference>
<dbReference type="PROSITE" id="PS51194">
    <property type="entry name" value="HELICASE_CTER"/>
    <property type="match status" value="1"/>
</dbReference>
<dbReference type="Gene3D" id="3.40.50.300">
    <property type="entry name" value="P-loop containing nucleotide triphosphate hydrolases"/>
    <property type="match status" value="1"/>
</dbReference>
<keyword evidence="5" id="KW-0347">Helicase</keyword>